<comment type="pathway">
    <text evidence="1 7">Cofactor biosynthesis; riboflavin biosynthesis; riboflavin from 2-hydroxy-3-oxobutyl phosphate and 5-amino-6-(D-ribitylamino)uracil: step 1/2.</text>
</comment>
<keyword evidence="5 7" id="KW-0808">Transferase</keyword>
<organism evidence="8 9">
    <name type="scientific">Amantichitinum ursilacus</name>
    <dbReference type="NCBI Taxonomy" id="857265"/>
    <lineage>
        <taxon>Bacteria</taxon>
        <taxon>Pseudomonadati</taxon>
        <taxon>Pseudomonadota</taxon>
        <taxon>Betaproteobacteria</taxon>
        <taxon>Neisseriales</taxon>
        <taxon>Chitinibacteraceae</taxon>
        <taxon>Amantichitinum</taxon>
    </lineage>
</organism>
<name>A0A0N0XL10_9NEIS</name>
<proteinExistence type="inferred from homology"/>
<evidence type="ECO:0000313" key="8">
    <source>
        <dbReference type="EMBL" id="KPC52888.1"/>
    </source>
</evidence>
<dbReference type="NCBIfam" id="TIGR00114">
    <property type="entry name" value="lumazine-synth"/>
    <property type="match status" value="1"/>
</dbReference>
<feature type="binding site" evidence="7">
    <location>
        <position position="133"/>
    </location>
    <ligand>
        <name>(2S)-2-hydroxy-3-oxobutyl phosphate</name>
        <dbReference type="ChEBI" id="CHEBI:58830"/>
    </ligand>
</feature>
<evidence type="ECO:0000256" key="2">
    <source>
        <dbReference type="ARBA" id="ARBA00007424"/>
    </source>
</evidence>
<dbReference type="PANTHER" id="PTHR21058">
    <property type="entry name" value="6,7-DIMETHYL-8-RIBITYLLUMAZINE SYNTHASE DMRL SYNTHASE LUMAZINE SYNTHASE"/>
    <property type="match status" value="1"/>
</dbReference>
<feature type="binding site" evidence="7">
    <location>
        <position position="119"/>
    </location>
    <ligand>
        <name>5-amino-6-(D-ribitylamino)uracil</name>
        <dbReference type="ChEBI" id="CHEBI:15934"/>
    </ligand>
</feature>
<dbReference type="STRING" id="857265.WG78_10375"/>
<dbReference type="CDD" id="cd09209">
    <property type="entry name" value="Lumazine_synthase-I"/>
    <property type="match status" value="1"/>
</dbReference>
<dbReference type="Pfam" id="PF00885">
    <property type="entry name" value="DMRL_synthase"/>
    <property type="match status" value="1"/>
</dbReference>
<dbReference type="OrthoDB" id="9809709at2"/>
<evidence type="ECO:0000256" key="4">
    <source>
        <dbReference type="ARBA" id="ARBA00022619"/>
    </source>
</evidence>
<dbReference type="EMBL" id="LAQT01000008">
    <property type="protein sequence ID" value="KPC52888.1"/>
    <property type="molecule type" value="Genomic_DNA"/>
</dbReference>
<accession>A0A0N0XL10</accession>
<dbReference type="UniPathway" id="UPA00275">
    <property type="reaction ID" value="UER00404"/>
</dbReference>
<evidence type="ECO:0000256" key="6">
    <source>
        <dbReference type="ARBA" id="ARBA00048785"/>
    </source>
</evidence>
<comment type="similarity">
    <text evidence="2 7">Belongs to the DMRL synthase family.</text>
</comment>
<dbReference type="GO" id="GO:0009349">
    <property type="term" value="C:riboflavin synthase complex"/>
    <property type="evidence" value="ECO:0007669"/>
    <property type="project" value="UniProtKB-UniRule"/>
</dbReference>
<dbReference type="PANTHER" id="PTHR21058:SF0">
    <property type="entry name" value="6,7-DIMETHYL-8-RIBITYLLUMAZINE SYNTHASE"/>
    <property type="match status" value="1"/>
</dbReference>
<sequence>MTLSKNIQFIAPDMNGAGLRIALVYSRFNTPVCEGLRDAALDELNKLGVKESDLLVTSVPGALEIPLVLQTLAKSRRFDALIGLGAVIRGETYHFELVSNESGAGVTQVTLDHGVPIANAILTTETDEQAEVRVDEKGRDAAKVAVEMANLQKVLKA</sequence>
<evidence type="ECO:0000313" key="9">
    <source>
        <dbReference type="Proteomes" id="UP000037939"/>
    </source>
</evidence>
<dbReference type="InterPro" id="IPR002180">
    <property type="entry name" value="LS/RS"/>
</dbReference>
<dbReference type="PATRIC" id="fig|857265.3.peg.2130"/>
<dbReference type="HAMAP" id="MF_00178">
    <property type="entry name" value="Lumazine_synth"/>
    <property type="match status" value="1"/>
</dbReference>
<keyword evidence="4 7" id="KW-0686">Riboflavin biosynthesis</keyword>
<dbReference type="SUPFAM" id="SSF52121">
    <property type="entry name" value="Lumazine synthase"/>
    <property type="match status" value="1"/>
</dbReference>
<comment type="caution">
    <text evidence="8">The sequence shown here is derived from an EMBL/GenBank/DDBJ whole genome shotgun (WGS) entry which is preliminary data.</text>
</comment>
<feature type="binding site" evidence="7">
    <location>
        <begin position="62"/>
        <end position="64"/>
    </location>
    <ligand>
        <name>5-amino-6-(D-ribitylamino)uracil</name>
        <dbReference type="ChEBI" id="CHEBI:15934"/>
    </ligand>
</feature>
<dbReference type="GO" id="GO:0005829">
    <property type="term" value="C:cytosol"/>
    <property type="evidence" value="ECO:0007669"/>
    <property type="project" value="TreeGrafter"/>
</dbReference>
<dbReference type="InterPro" id="IPR034964">
    <property type="entry name" value="LS"/>
</dbReference>
<evidence type="ECO:0000256" key="5">
    <source>
        <dbReference type="ARBA" id="ARBA00022679"/>
    </source>
</evidence>
<keyword evidence="9" id="KW-1185">Reference proteome</keyword>
<dbReference type="EC" id="2.5.1.78" evidence="3 7"/>
<comment type="catalytic activity">
    <reaction evidence="6 7">
        <text>(2S)-2-hydroxy-3-oxobutyl phosphate + 5-amino-6-(D-ribitylamino)uracil = 6,7-dimethyl-8-(1-D-ribityl)lumazine + phosphate + 2 H2O + H(+)</text>
        <dbReference type="Rhea" id="RHEA:26152"/>
        <dbReference type="ChEBI" id="CHEBI:15377"/>
        <dbReference type="ChEBI" id="CHEBI:15378"/>
        <dbReference type="ChEBI" id="CHEBI:15934"/>
        <dbReference type="ChEBI" id="CHEBI:43474"/>
        <dbReference type="ChEBI" id="CHEBI:58201"/>
        <dbReference type="ChEBI" id="CHEBI:58830"/>
        <dbReference type="EC" id="2.5.1.78"/>
    </reaction>
</comment>
<reference evidence="8 9" key="1">
    <citation type="submission" date="2015-07" db="EMBL/GenBank/DDBJ databases">
        <title>Draft genome sequence of the Amantichitinum ursilacus IGB-41, a new chitin-degrading bacterium.</title>
        <authorList>
            <person name="Kirstahler P."/>
            <person name="Guenther M."/>
            <person name="Grumaz C."/>
            <person name="Rupp S."/>
            <person name="Zibek S."/>
            <person name="Sohn K."/>
        </authorList>
    </citation>
    <scope>NUCLEOTIDE SEQUENCE [LARGE SCALE GENOMIC DNA]</scope>
    <source>
        <strain evidence="8 9">IGB-41</strain>
    </source>
</reference>
<dbReference type="Proteomes" id="UP000037939">
    <property type="component" value="Unassembled WGS sequence"/>
</dbReference>
<evidence type="ECO:0000256" key="1">
    <source>
        <dbReference type="ARBA" id="ARBA00004917"/>
    </source>
</evidence>
<dbReference type="AlphaFoldDB" id="A0A0N0XL10"/>
<evidence type="ECO:0000256" key="3">
    <source>
        <dbReference type="ARBA" id="ARBA00012664"/>
    </source>
</evidence>
<comment type="function">
    <text evidence="7">Catalyzes the formation of 6,7-dimethyl-8-ribityllumazine by condensation of 5-amino-6-(D-ribitylamino)uracil with 3,4-dihydroxy-2-butanone 4-phosphate. This is the penultimate step in the biosynthesis of riboflavin.</text>
</comment>
<dbReference type="Gene3D" id="3.40.50.960">
    <property type="entry name" value="Lumazine/riboflavin synthase"/>
    <property type="match status" value="1"/>
</dbReference>
<feature type="binding site" evidence="7">
    <location>
        <begin position="91"/>
        <end position="92"/>
    </location>
    <ligand>
        <name>(2S)-2-hydroxy-3-oxobutyl phosphate</name>
        <dbReference type="ChEBI" id="CHEBI:58830"/>
    </ligand>
</feature>
<gene>
    <name evidence="7 8" type="primary">ribH</name>
    <name evidence="8" type="ORF">WG78_10375</name>
</gene>
<dbReference type="InterPro" id="IPR036467">
    <property type="entry name" value="LS/RS_sf"/>
</dbReference>
<evidence type="ECO:0000256" key="7">
    <source>
        <dbReference type="HAMAP-Rule" id="MF_00178"/>
    </source>
</evidence>
<protein>
    <recommendedName>
        <fullName evidence="3 7">6,7-dimethyl-8-ribityllumazine synthase</fullName>
        <shortName evidence="7">DMRL synthase</shortName>
        <shortName evidence="7">LS</shortName>
        <shortName evidence="7">Lumazine synthase</shortName>
        <ecNumber evidence="3 7">2.5.1.78</ecNumber>
    </recommendedName>
</protein>
<dbReference type="RefSeq" id="WP_053937730.1">
    <property type="nucleotide sequence ID" value="NZ_LAQT01000008.1"/>
</dbReference>
<feature type="binding site" evidence="7">
    <location>
        <begin position="86"/>
        <end position="88"/>
    </location>
    <ligand>
        <name>5-amino-6-(D-ribitylamino)uracil</name>
        <dbReference type="ChEBI" id="CHEBI:15934"/>
    </ligand>
</feature>
<feature type="active site" description="Proton donor" evidence="7">
    <location>
        <position position="94"/>
    </location>
</feature>
<dbReference type="GO" id="GO:0000906">
    <property type="term" value="F:6,7-dimethyl-8-ribityllumazine synthase activity"/>
    <property type="evidence" value="ECO:0007669"/>
    <property type="project" value="UniProtKB-UniRule"/>
</dbReference>
<dbReference type="GO" id="GO:0009231">
    <property type="term" value="P:riboflavin biosynthetic process"/>
    <property type="evidence" value="ECO:0007669"/>
    <property type="project" value="UniProtKB-UniRule"/>
</dbReference>
<feature type="binding site" evidence="7">
    <location>
        <position position="28"/>
    </location>
    <ligand>
        <name>5-amino-6-(D-ribitylamino)uracil</name>
        <dbReference type="ChEBI" id="CHEBI:15934"/>
    </ligand>
</feature>